<dbReference type="SUPFAM" id="SSF46689">
    <property type="entry name" value="Homeodomain-like"/>
    <property type="match status" value="1"/>
</dbReference>
<evidence type="ECO:0000256" key="15">
    <source>
        <dbReference type="SAM" id="MobiDB-lite"/>
    </source>
</evidence>
<proteinExistence type="inferred from homology"/>
<evidence type="ECO:0000256" key="9">
    <source>
        <dbReference type="ARBA" id="ARBA00023163"/>
    </source>
</evidence>
<evidence type="ECO:0000256" key="14">
    <source>
        <dbReference type="RuleBase" id="RU000682"/>
    </source>
</evidence>
<dbReference type="PANTHER" id="PTHR24329">
    <property type="entry name" value="HOMEOBOX PROTEIN ARISTALESS"/>
    <property type="match status" value="1"/>
</dbReference>
<feature type="domain" description="Homeobox" evidence="16">
    <location>
        <begin position="42"/>
        <end position="102"/>
    </location>
</feature>
<feature type="region of interest" description="Disordered" evidence="15">
    <location>
        <begin position="1"/>
        <end position="46"/>
    </location>
</feature>
<dbReference type="PROSITE" id="PS50071">
    <property type="entry name" value="HOMEOBOX_2"/>
    <property type="match status" value="1"/>
</dbReference>
<dbReference type="GO" id="GO:0048513">
    <property type="term" value="P:animal organ development"/>
    <property type="evidence" value="ECO:0007669"/>
    <property type="project" value="UniProtKB-ARBA"/>
</dbReference>
<keyword evidence="5" id="KW-0805">Transcription regulation</keyword>
<feature type="compositionally biased region" description="Acidic residues" evidence="15">
    <location>
        <begin position="22"/>
        <end position="37"/>
    </location>
</feature>
<protein>
    <recommendedName>
        <fullName evidence="12">Homeobox protein aristaless-like 4</fullName>
    </recommendedName>
</protein>
<dbReference type="InterPro" id="IPR017970">
    <property type="entry name" value="Homeobox_CS"/>
</dbReference>
<dbReference type="Pfam" id="PF03826">
    <property type="entry name" value="OAR"/>
    <property type="match status" value="1"/>
</dbReference>
<dbReference type="InterPro" id="IPR009057">
    <property type="entry name" value="Homeodomain-like_sf"/>
</dbReference>
<evidence type="ECO:0000256" key="3">
    <source>
        <dbReference type="ARBA" id="ARBA00022473"/>
    </source>
</evidence>
<dbReference type="CDD" id="cd00086">
    <property type="entry name" value="homeodomain"/>
    <property type="match status" value="1"/>
</dbReference>
<evidence type="ECO:0000256" key="5">
    <source>
        <dbReference type="ARBA" id="ARBA00023015"/>
    </source>
</evidence>
<dbReference type="InterPro" id="IPR001356">
    <property type="entry name" value="HD"/>
</dbReference>
<dbReference type="AlphaFoldDB" id="A0A7I8VV17"/>
<keyword evidence="7 13" id="KW-0371">Homeobox</keyword>
<evidence type="ECO:0000256" key="4">
    <source>
        <dbReference type="ARBA" id="ARBA00022553"/>
    </source>
</evidence>
<comment type="subunit">
    <text evidence="11">Binds DNA.</text>
</comment>
<gene>
    <name evidence="18" type="ORF">DGYR_LOCUS8299</name>
</gene>
<dbReference type="SMART" id="SM00389">
    <property type="entry name" value="HOX"/>
    <property type="match status" value="1"/>
</dbReference>
<evidence type="ECO:0000256" key="1">
    <source>
        <dbReference type="ARBA" id="ARBA00004123"/>
    </source>
</evidence>
<feature type="DNA-binding region" description="Homeobox" evidence="13">
    <location>
        <begin position="44"/>
        <end position="103"/>
    </location>
</feature>
<evidence type="ECO:0000256" key="13">
    <source>
        <dbReference type="PROSITE-ProRule" id="PRU00108"/>
    </source>
</evidence>
<evidence type="ECO:0000256" key="6">
    <source>
        <dbReference type="ARBA" id="ARBA00023125"/>
    </source>
</evidence>
<evidence type="ECO:0000256" key="8">
    <source>
        <dbReference type="ARBA" id="ARBA00023159"/>
    </source>
</evidence>
<dbReference type="EMBL" id="CAJFCJ010000012">
    <property type="protein sequence ID" value="CAD5120170.1"/>
    <property type="molecule type" value="Genomic_DNA"/>
</dbReference>
<dbReference type="PROSITE" id="PS00027">
    <property type="entry name" value="HOMEOBOX_1"/>
    <property type="match status" value="1"/>
</dbReference>
<evidence type="ECO:0000256" key="2">
    <source>
        <dbReference type="ARBA" id="ARBA00005733"/>
    </source>
</evidence>
<evidence type="ECO:0000256" key="7">
    <source>
        <dbReference type="ARBA" id="ARBA00023155"/>
    </source>
</evidence>
<dbReference type="InterPro" id="IPR050649">
    <property type="entry name" value="Paired_Homeobox_TFs"/>
</dbReference>
<dbReference type="InterPro" id="IPR003654">
    <property type="entry name" value="OAR_dom"/>
</dbReference>
<keyword evidence="10 13" id="KW-0539">Nucleus</keyword>
<dbReference type="Proteomes" id="UP000549394">
    <property type="component" value="Unassembled WGS sequence"/>
</dbReference>
<dbReference type="FunFam" id="1.10.10.60:FF:000127">
    <property type="entry name" value="homeobox protein aristaless-like 4"/>
    <property type="match status" value="1"/>
</dbReference>
<evidence type="ECO:0000313" key="18">
    <source>
        <dbReference type="EMBL" id="CAD5120170.1"/>
    </source>
</evidence>
<name>A0A7I8VV17_9ANNE</name>
<keyword evidence="8" id="KW-0010">Activator</keyword>
<keyword evidence="9" id="KW-0804">Transcription</keyword>
<dbReference type="Gene3D" id="1.10.10.60">
    <property type="entry name" value="Homeodomain-like"/>
    <property type="match status" value="1"/>
</dbReference>
<keyword evidence="6 13" id="KW-0238">DNA-binding</keyword>
<feature type="domain" description="OAR" evidence="17">
    <location>
        <begin position="182"/>
        <end position="195"/>
    </location>
</feature>
<keyword evidence="3" id="KW-0217">Developmental protein</keyword>
<evidence type="ECO:0000256" key="11">
    <source>
        <dbReference type="ARBA" id="ARBA00064179"/>
    </source>
</evidence>
<evidence type="ECO:0000256" key="12">
    <source>
        <dbReference type="ARBA" id="ARBA00074894"/>
    </source>
</evidence>
<organism evidence="18 19">
    <name type="scientific">Dimorphilus gyrociliatus</name>
    <dbReference type="NCBI Taxonomy" id="2664684"/>
    <lineage>
        <taxon>Eukaryota</taxon>
        <taxon>Metazoa</taxon>
        <taxon>Spiralia</taxon>
        <taxon>Lophotrochozoa</taxon>
        <taxon>Annelida</taxon>
        <taxon>Polychaeta</taxon>
        <taxon>Polychaeta incertae sedis</taxon>
        <taxon>Dinophilidae</taxon>
        <taxon>Dimorphilus</taxon>
    </lineage>
</organism>
<dbReference type="GO" id="GO:0000977">
    <property type="term" value="F:RNA polymerase II transcription regulatory region sequence-specific DNA binding"/>
    <property type="evidence" value="ECO:0007669"/>
    <property type="project" value="TreeGrafter"/>
</dbReference>
<keyword evidence="19" id="KW-1185">Reference proteome</keyword>
<comment type="subcellular location">
    <subcellularLocation>
        <location evidence="1 13 14">Nucleus</location>
    </subcellularLocation>
</comment>
<comment type="caution">
    <text evidence="18">The sequence shown here is derived from an EMBL/GenBank/DDBJ whole genome shotgun (WGS) entry which is preliminary data.</text>
</comment>
<evidence type="ECO:0000259" key="16">
    <source>
        <dbReference type="PROSITE" id="PS50071"/>
    </source>
</evidence>
<reference evidence="18 19" key="1">
    <citation type="submission" date="2020-08" db="EMBL/GenBank/DDBJ databases">
        <authorList>
            <person name="Hejnol A."/>
        </authorList>
    </citation>
    <scope>NUCLEOTIDE SEQUENCE [LARGE SCALE GENOMIC DNA]</scope>
</reference>
<accession>A0A7I8VV17</accession>
<dbReference type="PROSITE" id="PS50803">
    <property type="entry name" value="OAR"/>
    <property type="match status" value="1"/>
</dbReference>
<comment type="similarity">
    <text evidence="2">Belongs to the paired homeobox family.</text>
</comment>
<evidence type="ECO:0000313" key="19">
    <source>
        <dbReference type="Proteomes" id="UP000549394"/>
    </source>
</evidence>
<sequence length="217" mass="24919">MSERDSRHSIKDILGEGNMDSPIEETGLEATEDVGDDEISKRKKRRNRTTFTSFQLEEMERIFQKTHYPDVYAREQLASRCNLTEARVQVWFQNRRAKWRKRERFSQIQVMRNMAAAAAAAVASAPSYPDMTAQSTPWLSSSSNIDTQAPFIAGLQHSNPLQHNAVALQHHFLAEENERSSNSLAALRMKAREHSTQHIVSPAHLKYHLWHPNKLQV</sequence>
<evidence type="ECO:0000259" key="17">
    <source>
        <dbReference type="PROSITE" id="PS50803"/>
    </source>
</evidence>
<evidence type="ECO:0000256" key="10">
    <source>
        <dbReference type="ARBA" id="ARBA00023242"/>
    </source>
</evidence>
<dbReference type="GO" id="GO:0000981">
    <property type="term" value="F:DNA-binding transcription factor activity, RNA polymerase II-specific"/>
    <property type="evidence" value="ECO:0007669"/>
    <property type="project" value="InterPro"/>
</dbReference>
<dbReference type="GO" id="GO:0005634">
    <property type="term" value="C:nucleus"/>
    <property type="evidence" value="ECO:0007669"/>
    <property type="project" value="UniProtKB-SubCell"/>
</dbReference>
<dbReference type="OrthoDB" id="6159439at2759"/>
<keyword evidence="4" id="KW-0597">Phosphoprotein</keyword>
<dbReference type="PANTHER" id="PTHR24329:SF543">
    <property type="entry name" value="FI01017P-RELATED"/>
    <property type="match status" value="1"/>
</dbReference>
<feature type="compositionally biased region" description="Basic and acidic residues" evidence="15">
    <location>
        <begin position="1"/>
        <end position="14"/>
    </location>
</feature>
<dbReference type="Pfam" id="PF00046">
    <property type="entry name" value="Homeodomain"/>
    <property type="match status" value="1"/>
</dbReference>